<evidence type="ECO:0000256" key="8">
    <source>
        <dbReference type="SAM" id="Phobius"/>
    </source>
</evidence>
<evidence type="ECO:0000256" key="6">
    <source>
        <dbReference type="ARBA" id="ARBA00022989"/>
    </source>
</evidence>
<keyword evidence="6 8" id="KW-1133">Transmembrane helix</keyword>
<dbReference type="InterPro" id="IPR050297">
    <property type="entry name" value="LipidA_mod_glycosyltrf_83"/>
</dbReference>
<feature type="transmembrane region" description="Helical" evidence="8">
    <location>
        <begin position="20"/>
        <end position="41"/>
    </location>
</feature>
<gene>
    <name evidence="10" type="ORF">HDF22_005223</name>
</gene>
<evidence type="ECO:0000256" key="3">
    <source>
        <dbReference type="ARBA" id="ARBA00022676"/>
    </source>
</evidence>
<organism evidence="10 11">
    <name type="scientific">Mucilaginibacter lappiensis</name>
    <dbReference type="NCBI Taxonomy" id="354630"/>
    <lineage>
        <taxon>Bacteria</taxon>
        <taxon>Pseudomonadati</taxon>
        <taxon>Bacteroidota</taxon>
        <taxon>Sphingobacteriia</taxon>
        <taxon>Sphingobacteriales</taxon>
        <taxon>Sphingobacteriaceae</taxon>
        <taxon>Mucilaginibacter</taxon>
    </lineage>
</organism>
<keyword evidence="4" id="KW-0808">Transferase</keyword>
<dbReference type="PANTHER" id="PTHR33908">
    <property type="entry name" value="MANNOSYLTRANSFERASE YKCB-RELATED"/>
    <property type="match status" value="1"/>
</dbReference>
<dbReference type="InterPro" id="IPR038731">
    <property type="entry name" value="RgtA/B/C-like"/>
</dbReference>
<dbReference type="AlphaFoldDB" id="A0A841JLB9"/>
<evidence type="ECO:0000259" key="9">
    <source>
        <dbReference type="Pfam" id="PF13231"/>
    </source>
</evidence>
<evidence type="ECO:0000313" key="10">
    <source>
        <dbReference type="EMBL" id="MBB6131072.1"/>
    </source>
</evidence>
<sequence>MQQNSLNNTQSPVKYDRPVIYFLLLWTALNVLQACTLEIHADEAYYWMYSRFLDWGYYDHPPMVALFIKAGYSLMHSEFGVRLFTVLSSTISLYLIWLMLKKYSVNARAFILVMAGIFVFHIYGFTTTPDSPLLLFTALFFYVYQRYIEKDSWPLALILGVIIAGLLYSKYHGILLVIFTLLSNIKLLKRGSFWGIVLLAVGLYVPHILWQVNHDYPSLKYHLSERSAETYNFSYSYLYPIGQLAMAGPLIGWFLFYKSFTVRIKDAFMRALMVNSVGILLFFFFTSFKGEVQLHWTLIAYVPLSMLVLIAFAQSSIPPWFNKLAIANIALIVLLRLCIIVGFPPLVEVGAIKSFFGFRDWAKAVHAKAGDNYVIFSEGFQNPSKYNFYNNTVKGLNYDTRYYRRTQYDIWPIDDSIQHKRAYLVVEDPIPGTTTDTIKTSVGNWYACWVNNVRTYQKIDFELPAYKITASPGEKVTLNLSFKNTYSFPVDFGNAPGEPPLYFEACFFGDDGFQNVQKADDSFYHIALQPGQNAHYNFAVTAPAKKGRYELILSLRTLPFEGGRNSGAINFTVK</sequence>
<dbReference type="PANTHER" id="PTHR33908:SF11">
    <property type="entry name" value="MEMBRANE PROTEIN"/>
    <property type="match status" value="1"/>
</dbReference>
<feature type="transmembrane region" description="Helical" evidence="8">
    <location>
        <begin position="268"/>
        <end position="288"/>
    </location>
</feature>
<dbReference type="Proteomes" id="UP000548326">
    <property type="component" value="Unassembled WGS sequence"/>
</dbReference>
<evidence type="ECO:0000256" key="5">
    <source>
        <dbReference type="ARBA" id="ARBA00022692"/>
    </source>
</evidence>
<feature type="transmembrane region" description="Helical" evidence="8">
    <location>
        <begin position="191"/>
        <end position="210"/>
    </location>
</feature>
<proteinExistence type="predicted"/>
<feature type="transmembrane region" description="Helical" evidence="8">
    <location>
        <begin position="325"/>
        <end position="347"/>
    </location>
</feature>
<reference evidence="10 11" key="1">
    <citation type="submission" date="2020-08" db="EMBL/GenBank/DDBJ databases">
        <title>Genomic Encyclopedia of Type Strains, Phase IV (KMG-V): Genome sequencing to study the core and pangenomes of soil and plant-associated prokaryotes.</title>
        <authorList>
            <person name="Whitman W."/>
        </authorList>
    </citation>
    <scope>NUCLEOTIDE SEQUENCE [LARGE SCALE GENOMIC DNA]</scope>
    <source>
        <strain evidence="10 11">MP601</strain>
    </source>
</reference>
<evidence type="ECO:0000313" key="11">
    <source>
        <dbReference type="Proteomes" id="UP000548326"/>
    </source>
</evidence>
<dbReference type="EMBL" id="JACHCA010000019">
    <property type="protein sequence ID" value="MBB6131072.1"/>
    <property type="molecule type" value="Genomic_DNA"/>
</dbReference>
<keyword evidence="3" id="KW-0328">Glycosyltransferase</keyword>
<evidence type="ECO:0000256" key="4">
    <source>
        <dbReference type="ARBA" id="ARBA00022679"/>
    </source>
</evidence>
<dbReference type="Pfam" id="PF13231">
    <property type="entry name" value="PMT_2"/>
    <property type="match status" value="1"/>
</dbReference>
<feature type="transmembrane region" description="Helical" evidence="8">
    <location>
        <begin position="106"/>
        <end position="125"/>
    </location>
</feature>
<feature type="transmembrane region" description="Helical" evidence="8">
    <location>
        <begin position="154"/>
        <end position="179"/>
    </location>
</feature>
<dbReference type="GO" id="GO:0005886">
    <property type="term" value="C:plasma membrane"/>
    <property type="evidence" value="ECO:0007669"/>
    <property type="project" value="UniProtKB-SubCell"/>
</dbReference>
<dbReference type="RefSeq" id="WP_183589666.1">
    <property type="nucleotide sequence ID" value="NZ_JACHCA010000019.1"/>
</dbReference>
<feature type="domain" description="Glycosyltransferase RgtA/B/C/D-like" evidence="9">
    <location>
        <begin position="59"/>
        <end position="210"/>
    </location>
</feature>
<evidence type="ECO:0000256" key="7">
    <source>
        <dbReference type="ARBA" id="ARBA00023136"/>
    </source>
</evidence>
<evidence type="ECO:0000256" key="2">
    <source>
        <dbReference type="ARBA" id="ARBA00022475"/>
    </source>
</evidence>
<evidence type="ECO:0000256" key="1">
    <source>
        <dbReference type="ARBA" id="ARBA00004651"/>
    </source>
</evidence>
<comment type="caution">
    <text evidence="10">The sequence shown here is derived from an EMBL/GenBank/DDBJ whole genome shotgun (WGS) entry which is preliminary data.</text>
</comment>
<protein>
    <recommendedName>
        <fullName evidence="9">Glycosyltransferase RgtA/B/C/D-like domain-containing protein</fullName>
    </recommendedName>
</protein>
<keyword evidence="7 8" id="KW-0472">Membrane</keyword>
<accession>A0A841JLB9</accession>
<keyword evidence="5 8" id="KW-0812">Transmembrane</keyword>
<comment type="subcellular location">
    <subcellularLocation>
        <location evidence="1">Cell membrane</location>
        <topology evidence="1">Multi-pass membrane protein</topology>
    </subcellularLocation>
</comment>
<feature type="transmembrane region" description="Helical" evidence="8">
    <location>
        <begin position="294"/>
        <end position="313"/>
    </location>
</feature>
<feature type="transmembrane region" description="Helical" evidence="8">
    <location>
        <begin position="79"/>
        <end position="100"/>
    </location>
</feature>
<dbReference type="GO" id="GO:0016763">
    <property type="term" value="F:pentosyltransferase activity"/>
    <property type="evidence" value="ECO:0007669"/>
    <property type="project" value="TreeGrafter"/>
</dbReference>
<dbReference type="GO" id="GO:0009103">
    <property type="term" value="P:lipopolysaccharide biosynthetic process"/>
    <property type="evidence" value="ECO:0007669"/>
    <property type="project" value="UniProtKB-ARBA"/>
</dbReference>
<feature type="transmembrane region" description="Helical" evidence="8">
    <location>
        <begin position="237"/>
        <end position="256"/>
    </location>
</feature>
<name>A0A841JLB9_9SPHI</name>
<keyword evidence="2" id="KW-1003">Cell membrane</keyword>